<sequence>MPLRAKLQSVPVEPLGELRSWLLEQLSDIQGVLDHTPLFRKFPDGVPADTYSLWVDRFLVHFFQNPHQPCLLCGQDGTTHVLSPCAHVVCSLCFDGENYSGCPICGQKIDSETPFLIPTKPRKRGHETAPLKVLHVGSDLAAEARALFEQLAQRKQALSPDDRQALVILLEEFGPEVLEWIPEKIALRENIAQIFGALCDSLELPVFEKAAQKHMTTATDVLRFIAAYSGADPSLQPEERFRLVEINNAPDGLIAKFLKVLGRPLPASQTRIQVTHKVLRFRVAKLRRPLRRVLFRMMESLGEDRLMEDMPRYASAWVWVGEFLHPHEYAKRYPAVARGFDVVRKNSPAPKSFAARVEAAAIKGDIAEMTRLLASRPGEFGRRLDHLLRLADAGEEDIVLKELARIAPRFATPLLVQLSAHFRTRHTRLPVRVYFPAGASVTGVSAEDKRTVFSSELTERLVGIFESELLARFAELKGPKDWVIDAKMAQHMVPFNERTASTATVSLSRGSSLDVPEGKTLRLFLHWCEPFSEERTDLDLSVGFYGPNWEYLDVCSYYQLQVQNVARSSGDFTSAPFPDGATEFVDLDVAEALKKGFRYAVMVVNAYGGLPFGALERAWAGLMLRDSDQGLHFDPRTVELKFGLHGGNGIFVPLVVDLQTQTMHWLDLYSEGKIQFNNVHTSNQAIQRICPDTIAYFGSGARPSMFELGTIHAAARAQCVFIRSGKTLRKFEREPSESASDFLRRLRRFEGGEPCDTTPDTPVVALLERGDLPLAEGSEVFAVFREEFTPTLKAADLL</sequence>
<dbReference type="PANTHER" id="PTHR32097:SF18">
    <property type="entry name" value="RING-TYPE DOMAIN-CONTAINING PROTEIN"/>
    <property type="match status" value="1"/>
</dbReference>
<dbReference type="OrthoDB" id="415622at2"/>
<dbReference type="KEGG" id="bbae:FRD01_14685"/>
<dbReference type="Gene3D" id="3.30.40.10">
    <property type="entry name" value="Zinc/RING finger domain, C3HC4 (zinc finger)"/>
    <property type="match status" value="1"/>
</dbReference>
<dbReference type="RefSeq" id="WP_146960901.1">
    <property type="nucleotide sequence ID" value="NZ_CP042467.1"/>
</dbReference>
<evidence type="ECO:0000313" key="2">
    <source>
        <dbReference type="EMBL" id="QED28458.1"/>
    </source>
</evidence>
<dbReference type="Pfam" id="PF14447">
    <property type="entry name" value="Prok-RING_4"/>
    <property type="match status" value="1"/>
</dbReference>
<dbReference type="SUPFAM" id="SSF57850">
    <property type="entry name" value="RING/U-box"/>
    <property type="match status" value="1"/>
</dbReference>
<accession>A0A5B8XU71</accession>
<reference evidence="2 3" key="1">
    <citation type="submission" date="2019-08" db="EMBL/GenBank/DDBJ databases">
        <authorList>
            <person name="Liang Q."/>
        </authorList>
    </citation>
    <scope>NUCLEOTIDE SEQUENCE [LARGE SCALE GENOMIC DNA]</scope>
    <source>
        <strain evidence="2 3">V1718</strain>
    </source>
</reference>
<feature type="domain" description="RING-type" evidence="1">
    <location>
        <begin position="70"/>
        <end position="105"/>
    </location>
</feature>
<dbReference type="EMBL" id="CP042467">
    <property type="protein sequence ID" value="QED28458.1"/>
    <property type="molecule type" value="Genomic_DNA"/>
</dbReference>
<evidence type="ECO:0000313" key="3">
    <source>
        <dbReference type="Proteomes" id="UP000321595"/>
    </source>
</evidence>
<protein>
    <recommendedName>
        <fullName evidence="1">RING-type domain-containing protein</fullName>
    </recommendedName>
</protein>
<dbReference type="InterPro" id="IPR051324">
    <property type="entry name" value="Stress/Tellurium_Resist"/>
</dbReference>
<evidence type="ECO:0000259" key="1">
    <source>
        <dbReference type="PROSITE" id="PS50089"/>
    </source>
</evidence>
<keyword evidence="3" id="KW-1185">Reference proteome</keyword>
<proteinExistence type="predicted"/>
<dbReference type="PANTHER" id="PTHR32097">
    <property type="entry name" value="CAMP-BINDING PROTEIN 1-RELATED"/>
    <property type="match status" value="1"/>
</dbReference>
<dbReference type="PROSITE" id="PS50089">
    <property type="entry name" value="ZF_RING_2"/>
    <property type="match status" value="1"/>
</dbReference>
<dbReference type="InterPro" id="IPR013083">
    <property type="entry name" value="Znf_RING/FYVE/PHD"/>
</dbReference>
<dbReference type="Proteomes" id="UP000321595">
    <property type="component" value="Chromosome"/>
</dbReference>
<dbReference type="InterPro" id="IPR001841">
    <property type="entry name" value="Znf_RING"/>
</dbReference>
<organism evidence="2 3">
    <name type="scientific">Microvenator marinus</name>
    <dbReference type="NCBI Taxonomy" id="2600177"/>
    <lineage>
        <taxon>Bacteria</taxon>
        <taxon>Deltaproteobacteria</taxon>
        <taxon>Bradymonadales</taxon>
        <taxon>Microvenatoraceae</taxon>
        <taxon>Microvenator</taxon>
    </lineage>
</organism>
<gene>
    <name evidence="2" type="ORF">FRD01_14685</name>
</gene>
<dbReference type="AlphaFoldDB" id="A0A5B8XU71"/>
<name>A0A5B8XU71_9DELT</name>